<organism evidence="2 3">
    <name type="scientific">Fistulifera solaris</name>
    <name type="common">Oleaginous diatom</name>
    <dbReference type="NCBI Taxonomy" id="1519565"/>
    <lineage>
        <taxon>Eukaryota</taxon>
        <taxon>Sar</taxon>
        <taxon>Stramenopiles</taxon>
        <taxon>Ochrophyta</taxon>
        <taxon>Bacillariophyta</taxon>
        <taxon>Bacillariophyceae</taxon>
        <taxon>Bacillariophycidae</taxon>
        <taxon>Naviculales</taxon>
        <taxon>Naviculaceae</taxon>
        <taxon>Fistulifera</taxon>
    </lineage>
</organism>
<feature type="compositionally biased region" description="Polar residues" evidence="1">
    <location>
        <begin position="589"/>
        <end position="604"/>
    </location>
</feature>
<feature type="compositionally biased region" description="Basic and acidic residues" evidence="1">
    <location>
        <begin position="574"/>
        <end position="588"/>
    </location>
</feature>
<dbReference type="Proteomes" id="UP000198406">
    <property type="component" value="Unassembled WGS sequence"/>
</dbReference>
<name>A0A1Z5KU43_FISSO</name>
<evidence type="ECO:0000313" key="3">
    <source>
        <dbReference type="Proteomes" id="UP000198406"/>
    </source>
</evidence>
<keyword evidence="3" id="KW-1185">Reference proteome</keyword>
<protein>
    <submittedName>
        <fullName evidence="2">Uncharacterized protein</fullName>
    </submittedName>
</protein>
<accession>A0A1Z5KU43</accession>
<sequence length="629" mass="70997">MLPFRLKPPAYGGKLRKEKQENASPLDQNHPLRDGGPLQRAVHDDLIAQYPNFVAELNTSFYVDIHDSKGWSFTIFKKIFSDAGISLLHTQFTPPRCDAGAYSQLLYAVCFDFLRRAFQADEDIYFFGAFAVFLLYSLYETNPHPKKLTSEMETLPMNIQDRYNPRLSFRRCYRERIRIDLEHYHYLLQLRDMCLAKVASLQGESRDWDQTSRITCSLARDTVEVITRLMPNFDHCAYTGPCGLEALAGHGDYPVPPTAATQKWWKENRQTFLRTNMAAKVPEALTTESYQIPTVLQEEVEQYINRRNTLKQMQSSRDKQRRLRMRDTTVPFFPPTENTALDGLAFFSRSRQPGKKRVRLRHGFVEITVDVSTHPSRNSVVNDELSMRESILNNQEENAAHGFQLILPEGVSAAIEESLQDAFETLVQRKAILPPATVATHPEEVSTLARSQSVATSVTGTGRNFLRALLLKATSGTMRDGGSNAFLETQEDVGDDGERDNTNDVLSDISSEEGDVTIADSTVGRAALRDLLSYAIGNKDVRKCVNNRSKSVAKRPTQRQTIRKPREASANSEKFSRLDKERGEHDSFQTDADFSQTSNGYSDSSGHEESENEDEGRAALKALLARAAV</sequence>
<dbReference type="InParanoid" id="A0A1Z5KU43"/>
<gene>
    <name evidence="2" type="ORF">FisN_36Hh001</name>
</gene>
<evidence type="ECO:0000256" key="1">
    <source>
        <dbReference type="SAM" id="MobiDB-lite"/>
    </source>
</evidence>
<comment type="caution">
    <text evidence="2">The sequence shown here is derived from an EMBL/GenBank/DDBJ whole genome shotgun (WGS) entry which is preliminary data.</text>
</comment>
<evidence type="ECO:0000313" key="2">
    <source>
        <dbReference type="EMBL" id="GAX29508.1"/>
    </source>
</evidence>
<feature type="compositionally biased region" description="Acidic residues" evidence="1">
    <location>
        <begin position="489"/>
        <end position="498"/>
    </location>
</feature>
<feature type="region of interest" description="Disordered" evidence="1">
    <location>
        <begin position="480"/>
        <end position="510"/>
    </location>
</feature>
<dbReference type="OrthoDB" id="54491at2759"/>
<dbReference type="EMBL" id="BDSP01000291">
    <property type="protein sequence ID" value="GAX29508.1"/>
    <property type="molecule type" value="Genomic_DNA"/>
</dbReference>
<feature type="compositionally biased region" description="Basic residues" evidence="1">
    <location>
        <begin position="551"/>
        <end position="563"/>
    </location>
</feature>
<reference evidence="2 3" key="1">
    <citation type="journal article" date="2015" name="Plant Cell">
        <title>Oil accumulation by the oleaginous diatom Fistulifera solaris as revealed by the genome and transcriptome.</title>
        <authorList>
            <person name="Tanaka T."/>
            <person name="Maeda Y."/>
            <person name="Veluchamy A."/>
            <person name="Tanaka M."/>
            <person name="Abida H."/>
            <person name="Marechal E."/>
            <person name="Bowler C."/>
            <person name="Muto M."/>
            <person name="Sunaga Y."/>
            <person name="Tanaka M."/>
            <person name="Yoshino T."/>
            <person name="Taniguchi T."/>
            <person name="Fukuda Y."/>
            <person name="Nemoto M."/>
            <person name="Matsumoto M."/>
            <person name="Wong P.S."/>
            <person name="Aburatani S."/>
            <person name="Fujibuchi W."/>
        </authorList>
    </citation>
    <scope>NUCLEOTIDE SEQUENCE [LARGE SCALE GENOMIC DNA]</scope>
    <source>
        <strain evidence="2 3">JPCC DA0580</strain>
    </source>
</reference>
<feature type="region of interest" description="Disordered" evidence="1">
    <location>
        <begin position="1"/>
        <end position="34"/>
    </location>
</feature>
<dbReference type="AlphaFoldDB" id="A0A1Z5KU43"/>
<proteinExistence type="predicted"/>
<feature type="region of interest" description="Disordered" evidence="1">
    <location>
        <begin position="547"/>
        <end position="618"/>
    </location>
</feature>